<evidence type="ECO:0000313" key="2">
    <source>
        <dbReference type="EMBL" id="RDX83571.1"/>
    </source>
</evidence>
<dbReference type="AlphaFoldDB" id="A0A371FZ62"/>
<name>A0A371FZ62_MUCPR</name>
<proteinExistence type="predicted"/>
<dbReference type="Proteomes" id="UP000257109">
    <property type="component" value="Unassembled WGS sequence"/>
</dbReference>
<feature type="compositionally biased region" description="Basic and acidic residues" evidence="1">
    <location>
        <begin position="28"/>
        <end position="41"/>
    </location>
</feature>
<sequence>MSVHMQVLIQEKLRHEFHQNGPYFSHLEQAEDMQHESKEASTVDNHVGGDMPEQAKDVPEQAEDIQHESKEASTVDHVAGDMPPENSMEDVTMVDNSAGVANGSPTL</sequence>
<protein>
    <submittedName>
        <fullName evidence="2">Uncharacterized protein</fullName>
    </submittedName>
</protein>
<comment type="caution">
    <text evidence="2">The sequence shown here is derived from an EMBL/GenBank/DDBJ whole genome shotgun (WGS) entry which is preliminary data.</text>
</comment>
<gene>
    <name evidence="2" type="ORF">CR513_35494</name>
</gene>
<feature type="non-terminal residue" evidence="2">
    <location>
        <position position="1"/>
    </location>
</feature>
<feature type="compositionally biased region" description="Basic and acidic residues" evidence="1">
    <location>
        <begin position="53"/>
        <end position="74"/>
    </location>
</feature>
<dbReference type="STRING" id="157652.A0A371FZ62"/>
<dbReference type="OrthoDB" id="10413985at2759"/>
<evidence type="ECO:0000313" key="3">
    <source>
        <dbReference type="Proteomes" id="UP000257109"/>
    </source>
</evidence>
<evidence type="ECO:0000256" key="1">
    <source>
        <dbReference type="SAM" id="MobiDB-lite"/>
    </source>
</evidence>
<accession>A0A371FZ62</accession>
<feature type="region of interest" description="Disordered" evidence="1">
    <location>
        <begin position="23"/>
        <end position="90"/>
    </location>
</feature>
<keyword evidence="3" id="KW-1185">Reference proteome</keyword>
<dbReference type="EMBL" id="QJKJ01007307">
    <property type="protein sequence ID" value="RDX83571.1"/>
    <property type="molecule type" value="Genomic_DNA"/>
</dbReference>
<organism evidence="2 3">
    <name type="scientific">Mucuna pruriens</name>
    <name type="common">Velvet bean</name>
    <name type="synonym">Dolichos pruriens</name>
    <dbReference type="NCBI Taxonomy" id="157652"/>
    <lineage>
        <taxon>Eukaryota</taxon>
        <taxon>Viridiplantae</taxon>
        <taxon>Streptophyta</taxon>
        <taxon>Embryophyta</taxon>
        <taxon>Tracheophyta</taxon>
        <taxon>Spermatophyta</taxon>
        <taxon>Magnoliopsida</taxon>
        <taxon>eudicotyledons</taxon>
        <taxon>Gunneridae</taxon>
        <taxon>Pentapetalae</taxon>
        <taxon>rosids</taxon>
        <taxon>fabids</taxon>
        <taxon>Fabales</taxon>
        <taxon>Fabaceae</taxon>
        <taxon>Papilionoideae</taxon>
        <taxon>50 kb inversion clade</taxon>
        <taxon>NPAAA clade</taxon>
        <taxon>indigoferoid/millettioid clade</taxon>
        <taxon>Phaseoleae</taxon>
        <taxon>Mucuna</taxon>
    </lineage>
</organism>
<reference evidence="2" key="1">
    <citation type="submission" date="2018-05" db="EMBL/GenBank/DDBJ databases">
        <title>Draft genome of Mucuna pruriens seed.</title>
        <authorList>
            <person name="Nnadi N.E."/>
            <person name="Vos R."/>
            <person name="Hasami M.H."/>
            <person name="Devisetty U.K."/>
            <person name="Aguiy J.C."/>
        </authorList>
    </citation>
    <scope>NUCLEOTIDE SEQUENCE [LARGE SCALE GENOMIC DNA]</scope>
    <source>
        <strain evidence="2">JCA_2017</strain>
    </source>
</reference>